<dbReference type="EMBL" id="NFLW01000015">
    <property type="protein sequence ID" value="OUQ70002.1"/>
    <property type="molecule type" value="Genomic_DNA"/>
</dbReference>
<accession>A0A1Y4VIW2</accession>
<evidence type="ECO:0000256" key="4">
    <source>
        <dbReference type="SAM" id="MobiDB-lite"/>
    </source>
</evidence>
<protein>
    <submittedName>
        <fullName evidence="6">Beta-ACP synthase</fullName>
    </submittedName>
</protein>
<dbReference type="AlphaFoldDB" id="A0A1Y4VIW2"/>
<comment type="similarity">
    <text evidence="1 3">Belongs to the thiolase-like superfamily. Beta-ketoacyl-ACP synthases family.</text>
</comment>
<proteinExistence type="inferred from homology"/>
<dbReference type="GO" id="GO:0005829">
    <property type="term" value="C:cytosol"/>
    <property type="evidence" value="ECO:0007669"/>
    <property type="project" value="TreeGrafter"/>
</dbReference>
<sequence>MKIYVTGLGVVSGIGIGVSENIEALQQGKHGIGKVTLFPTALDVPVSEVKRSNEELKQLLSLPPQRTVSRTALLGMIAAKEAMEDAGLNLRISSNQPKNQLPNQSVTSQKDQQPLRIGFISATSVGGMDLSERFYESFKKNPKQGRLREVISHDCGASTELIASYLGINDFITTISTACSSAANAIMLGARLIKHGQLDAVIVGGTDALCRFTLNGFNSLMILDKIHCRPFDRSRTGLNLGEGAGYLVLQSESSLQRVPYCELSGYANTNEAYHQTGSSPEGDGAFLSMSEAIVSSGISPEDIDYINVHGTGTPGNDASEGMALRRIFGEHVPPFSSVKAFIGHTLGASEGIEAVYSVLSIDKGMIYPNLNFTEPMPETELLSETGVKSETGLIPETSFQEGVPIRHVLSNSFGFGGNDSSLLFSATNFPKRTNL</sequence>
<name>A0A1Y4VIW2_9BACE</name>
<dbReference type="PANTHER" id="PTHR11712">
    <property type="entry name" value="POLYKETIDE SYNTHASE-RELATED"/>
    <property type="match status" value="1"/>
</dbReference>
<dbReference type="GO" id="GO:0006633">
    <property type="term" value="P:fatty acid biosynthetic process"/>
    <property type="evidence" value="ECO:0007669"/>
    <property type="project" value="TreeGrafter"/>
</dbReference>
<evidence type="ECO:0000313" key="7">
    <source>
        <dbReference type="Proteomes" id="UP000196036"/>
    </source>
</evidence>
<dbReference type="InterPro" id="IPR014031">
    <property type="entry name" value="Ketoacyl_synth_C"/>
</dbReference>
<dbReference type="GO" id="GO:0004315">
    <property type="term" value="F:3-oxoacyl-[acyl-carrier-protein] synthase activity"/>
    <property type="evidence" value="ECO:0007669"/>
    <property type="project" value="TreeGrafter"/>
</dbReference>
<dbReference type="CDD" id="cd00834">
    <property type="entry name" value="KAS_I_II"/>
    <property type="match status" value="1"/>
</dbReference>
<feature type="domain" description="Ketosynthase family 3 (KS3)" evidence="5">
    <location>
        <begin position="1"/>
        <end position="426"/>
    </location>
</feature>
<dbReference type="InterPro" id="IPR020841">
    <property type="entry name" value="PKS_Beta-ketoAc_synthase_dom"/>
</dbReference>
<evidence type="ECO:0000256" key="1">
    <source>
        <dbReference type="ARBA" id="ARBA00008467"/>
    </source>
</evidence>
<dbReference type="InterPro" id="IPR014030">
    <property type="entry name" value="Ketoacyl_synth_N"/>
</dbReference>
<evidence type="ECO:0000256" key="3">
    <source>
        <dbReference type="RuleBase" id="RU003694"/>
    </source>
</evidence>
<feature type="region of interest" description="Disordered" evidence="4">
    <location>
        <begin position="93"/>
        <end position="112"/>
    </location>
</feature>
<dbReference type="SUPFAM" id="SSF53901">
    <property type="entry name" value="Thiolase-like"/>
    <property type="match status" value="2"/>
</dbReference>
<dbReference type="SMART" id="SM00825">
    <property type="entry name" value="PKS_KS"/>
    <property type="match status" value="1"/>
</dbReference>
<evidence type="ECO:0000256" key="2">
    <source>
        <dbReference type="ARBA" id="ARBA00022679"/>
    </source>
</evidence>
<reference evidence="7" key="1">
    <citation type="submission" date="2017-04" db="EMBL/GenBank/DDBJ databases">
        <title>Function of individual gut microbiota members based on whole genome sequencing of pure cultures obtained from chicken caecum.</title>
        <authorList>
            <person name="Medvecky M."/>
            <person name="Cejkova D."/>
            <person name="Polansky O."/>
            <person name="Karasova D."/>
            <person name="Kubasova T."/>
            <person name="Cizek A."/>
            <person name="Rychlik I."/>
        </authorList>
    </citation>
    <scope>NUCLEOTIDE SEQUENCE [LARGE SCALE GENOMIC DNA]</scope>
    <source>
        <strain evidence="7">An109</strain>
    </source>
</reference>
<dbReference type="RefSeq" id="WP_008020525.1">
    <property type="nucleotide sequence ID" value="NZ_AP031409.1"/>
</dbReference>
<organism evidence="6 7">
    <name type="scientific">Bacteroides xylanisolvens</name>
    <dbReference type="NCBI Taxonomy" id="371601"/>
    <lineage>
        <taxon>Bacteria</taxon>
        <taxon>Pseudomonadati</taxon>
        <taxon>Bacteroidota</taxon>
        <taxon>Bacteroidia</taxon>
        <taxon>Bacteroidales</taxon>
        <taxon>Bacteroidaceae</taxon>
        <taxon>Bacteroides</taxon>
    </lineage>
</organism>
<dbReference type="InterPro" id="IPR016039">
    <property type="entry name" value="Thiolase-like"/>
</dbReference>
<dbReference type="PROSITE" id="PS52004">
    <property type="entry name" value="KS3_2"/>
    <property type="match status" value="1"/>
</dbReference>
<evidence type="ECO:0000259" key="5">
    <source>
        <dbReference type="PROSITE" id="PS52004"/>
    </source>
</evidence>
<keyword evidence="2 3" id="KW-0808">Transferase</keyword>
<dbReference type="PANTHER" id="PTHR11712:SF336">
    <property type="entry name" value="3-OXOACYL-[ACYL-CARRIER-PROTEIN] SYNTHASE, MITOCHONDRIAL"/>
    <property type="match status" value="1"/>
</dbReference>
<comment type="caution">
    <text evidence="6">The sequence shown here is derived from an EMBL/GenBank/DDBJ whole genome shotgun (WGS) entry which is preliminary data.</text>
</comment>
<dbReference type="InterPro" id="IPR000794">
    <property type="entry name" value="Beta-ketoacyl_synthase"/>
</dbReference>
<dbReference type="Gene3D" id="3.40.47.10">
    <property type="match status" value="1"/>
</dbReference>
<evidence type="ECO:0000313" key="6">
    <source>
        <dbReference type="EMBL" id="OUQ70002.1"/>
    </source>
</evidence>
<gene>
    <name evidence="6" type="ORF">B5E52_09495</name>
</gene>
<dbReference type="Pfam" id="PF02801">
    <property type="entry name" value="Ketoacyl-synt_C"/>
    <property type="match status" value="1"/>
</dbReference>
<dbReference type="Proteomes" id="UP000196036">
    <property type="component" value="Unassembled WGS sequence"/>
</dbReference>
<dbReference type="Pfam" id="PF00109">
    <property type="entry name" value="ketoacyl-synt"/>
    <property type="match status" value="1"/>
</dbReference>